<name>A0A7R8WHV6_9CRUS</name>
<feature type="compositionally biased region" description="Basic and acidic residues" evidence="1">
    <location>
        <begin position="758"/>
        <end position="770"/>
    </location>
</feature>
<feature type="compositionally biased region" description="Polar residues" evidence="1">
    <location>
        <begin position="2003"/>
        <end position="2021"/>
    </location>
</feature>
<feature type="region of interest" description="Disordered" evidence="1">
    <location>
        <begin position="640"/>
        <end position="659"/>
    </location>
</feature>
<feature type="compositionally biased region" description="Basic residues" evidence="1">
    <location>
        <begin position="1501"/>
        <end position="1519"/>
    </location>
</feature>
<feature type="compositionally biased region" description="Basic residues" evidence="1">
    <location>
        <begin position="2290"/>
        <end position="2300"/>
    </location>
</feature>
<reference evidence="2" key="1">
    <citation type="submission" date="2020-11" db="EMBL/GenBank/DDBJ databases">
        <authorList>
            <person name="Tran Van P."/>
        </authorList>
    </citation>
    <scope>NUCLEOTIDE SEQUENCE</scope>
</reference>
<feature type="region of interest" description="Disordered" evidence="1">
    <location>
        <begin position="921"/>
        <end position="954"/>
    </location>
</feature>
<feature type="region of interest" description="Disordered" evidence="1">
    <location>
        <begin position="2003"/>
        <end position="2030"/>
    </location>
</feature>
<feature type="compositionally biased region" description="Basic residues" evidence="1">
    <location>
        <begin position="1928"/>
        <end position="1940"/>
    </location>
</feature>
<feature type="compositionally biased region" description="Basic residues" evidence="1">
    <location>
        <begin position="2257"/>
        <end position="2274"/>
    </location>
</feature>
<feature type="region of interest" description="Disordered" evidence="1">
    <location>
        <begin position="2182"/>
        <end position="2375"/>
    </location>
</feature>
<organism evidence="2">
    <name type="scientific">Cyprideis torosa</name>
    <dbReference type="NCBI Taxonomy" id="163714"/>
    <lineage>
        <taxon>Eukaryota</taxon>
        <taxon>Metazoa</taxon>
        <taxon>Ecdysozoa</taxon>
        <taxon>Arthropoda</taxon>
        <taxon>Crustacea</taxon>
        <taxon>Oligostraca</taxon>
        <taxon>Ostracoda</taxon>
        <taxon>Podocopa</taxon>
        <taxon>Podocopida</taxon>
        <taxon>Cytherocopina</taxon>
        <taxon>Cytheroidea</taxon>
        <taxon>Cytherideidae</taxon>
        <taxon>Cyprideis</taxon>
    </lineage>
</organism>
<protein>
    <submittedName>
        <fullName evidence="2">Uncharacterized protein</fullName>
    </submittedName>
</protein>
<feature type="compositionally biased region" description="Basic and acidic residues" evidence="1">
    <location>
        <begin position="443"/>
        <end position="456"/>
    </location>
</feature>
<feature type="region of interest" description="Disordered" evidence="1">
    <location>
        <begin position="1923"/>
        <end position="1984"/>
    </location>
</feature>
<gene>
    <name evidence="2" type="ORF">CTOB1V02_LOCUS9826</name>
</gene>
<evidence type="ECO:0000256" key="1">
    <source>
        <dbReference type="SAM" id="MobiDB-lite"/>
    </source>
</evidence>
<dbReference type="EMBL" id="OB664088">
    <property type="protein sequence ID" value="CAD7231985.1"/>
    <property type="molecule type" value="Genomic_DNA"/>
</dbReference>
<feature type="compositionally biased region" description="Polar residues" evidence="1">
    <location>
        <begin position="648"/>
        <end position="659"/>
    </location>
</feature>
<feature type="region of interest" description="Disordered" evidence="1">
    <location>
        <begin position="1742"/>
        <end position="1764"/>
    </location>
</feature>
<feature type="region of interest" description="Disordered" evidence="1">
    <location>
        <begin position="147"/>
        <end position="190"/>
    </location>
</feature>
<feature type="region of interest" description="Disordered" evidence="1">
    <location>
        <begin position="749"/>
        <end position="786"/>
    </location>
</feature>
<feature type="compositionally biased region" description="Polar residues" evidence="1">
    <location>
        <begin position="771"/>
        <end position="786"/>
    </location>
</feature>
<feature type="compositionally biased region" description="Basic residues" evidence="1">
    <location>
        <begin position="285"/>
        <end position="303"/>
    </location>
</feature>
<feature type="compositionally biased region" description="Basic and acidic residues" evidence="1">
    <location>
        <begin position="357"/>
        <end position="367"/>
    </location>
</feature>
<feature type="region of interest" description="Disordered" evidence="1">
    <location>
        <begin position="1501"/>
        <end position="1523"/>
    </location>
</feature>
<accession>A0A7R8WHV6</accession>
<proteinExistence type="predicted"/>
<feature type="compositionally biased region" description="Polar residues" evidence="1">
    <location>
        <begin position="2321"/>
        <end position="2335"/>
    </location>
</feature>
<feature type="compositionally biased region" description="Basic residues" evidence="1">
    <location>
        <begin position="2339"/>
        <end position="2360"/>
    </location>
</feature>
<feature type="region of interest" description="Disordered" evidence="1">
    <location>
        <begin position="1292"/>
        <end position="1328"/>
    </location>
</feature>
<feature type="region of interest" description="Disordered" evidence="1">
    <location>
        <begin position="1085"/>
        <end position="1114"/>
    </location>
</feature>
<feature type="region of interest" description="Disordered" evidence="1">
    <location>
        <begin position="1680"/>
        <end position="1709"/>
    </location>
</feature>
<feature type="compositionally biased region" description="Polar residues" evidence="1">
    <location>
        <begin position="1300"/>
        <end position="1312"/>
    </location>
</feature>
<feature type="region of interest" description="Disordered" evidence="1">
    <location>
        <begin position="261"/>
        <end position="368"/>
    </location>
</feature>
<feature type="compositionally biased region" description="Basic residues" evidence="1">
    <location>
        <begin position="2188"/>
        <end position="2226"/>
    </location>
</feature>
<sequence>MSYRAATHGRDLGSNIVQGFDFEPTSQSNSDFFWGQTQPRANLTQDFLSSDPQAQKAQLLSLYTQLKGLKGACQSSVNAPSQAKSKLVRFKKKGFRSGLDAPSFRSSVVPGNGLGTFFPQDVSGNFGCSQPVALPPPWGPRIQPIQEQISPQKKSRRTRDPTFISPDATLVGEHEKTGSPKTPNAVSGRDQKTASLVNLLNVIERRVARSMERFGDANFLVQHSSSVSLRTRPHIKCHHRNGSGDVPSLEHIQYAVRYGRVSPKDRLRRRSSFSTEATTGISSPAKKRRHRTYNPRGRRKPRVLVRDRSTMTRSGTSIDKKQGNRGRVVTPTNYRWRHRDSSDDTSTRAHQPKSRRPATDSRSDDSRGVGFDAMEALLNLLLNAQMRSSMLSQAMPAGLESGQKPNLLQPLELSQPYLSHATPGVMPFPPLLPQQPSDAAKTNARERDAFPRSEDTEKPLQLPRYDVIVEKGQGITEALKHIPVNEVEQDDLIVHVLERPHRSRELPLGLIRRGTDKLKMDQLKKLKKKKPYKVLRNPIPIPTCPESSDERMCTGQDPAERLRNRLTTCGNLLKSMKEQNDSFPMPAQSTIVNSALSSENIARVQSNLCSLLDNVTILQEVLKLAQSSAEIQKVNAHRGGYGKRMSTGADSSAPQTSSAPKAHFDILNHSLTLLIHNINHAICFYYDLVGDWRPMSAVLRTIQTSDSVRRGPHKFSIKEENSGSAQDRCFICRRSETDIAPERGTAEKVNGRLCGGQSKHESATESRRSYDSQLLQSRSPQQNPVCKTNSDWQLYLRHRRRRERRMTEAKHLQMRCEEASKDQTPQRLSAGGMERVLWNSLMVRGISVDASRFPARFQPIKVIEYLGGSGQLSRRVTEAARRTSGKGVWYPPIQSGKRSPVAKGAALIELLDVNIIEGSPVKQNPTSEIGGSDGLSDNDDDDNDKGWVVEGPDGGRLTLPKSSILKWYCSKESETKKTTDEGQYQMVLTLPSGRNKSCQTSLEEKYKPALIKPPLIKPTLKEPFKPPLIKPTLREPFKPALEEPFKQKIEYALNLICKNSSSNADINCSPRQRHLATQCDRPSVTQCPRHSASYSTTHSRTPSFGAAPEPTSKLPEEIIKTLTTSRRFRETLCSILRNRRQPESPRILPSIIRRRERNTSKAYSVFTATDLPTPALSPVVNFNRLTPEDVDKQMHIEGLDVLGQNGQSQTVLAEAGGANFQKVPLLDATIERELELFKQTFPQRDKRTLKPPLCSTIQSYLTLLPSQCASDHPPSGDWNPVVRCRGGQSGSAFEQEEARNNSTFESKIQSATDAYVPSRRQSEAETATSFRTSRGLRVKRIRRFRSISSISNMQSSVVYKGLVCDQIGVVAVQGMSLNIPEVTNIEWCDPDQGNGNRKEKQNLSSKIQLQVKMKDSGEPNSVINFAGILPRRLYQRSGVIIGDSSSKRFQTVNDFPIFTMRRYSRSRDPRIRFRQPMKRFPTSHGMENIISYFESGRNIKKDKGRRRKHKNKNRSHMNRCHNSNTDPAAAITCHNSNTDPAAAITCHNSNTDPAAAITTQTGQTPWKYTTNKGYENLQDGGMIQRQYPNLQQPPTNVEFQAALQDLLVLWKRLISNDPNFPGHSNQPLPQFLSNSRGFAENVLNEHTHDFRAGEDRGMHRFAMPSYYFCHCTRMSLERLRGGSDMRRPSNLDIRPRKGSRRSKENRPPELIDYYDATQRLKLLLSSAVEEKRSSDLQTVRDRTFDSQKVGKDRKRSSFQKAEKTPEFKVRRLPSDYQLHRLRFRQQTSICYLAPCDYYTKLSSPHVSIPSLSSVNTVSSFPHDCFQLPSYKTYLKGYQSYIGSSFGELNGICESKLCRLQSGFDYVKDEKRCIGETTYTASANQEHENVQYEPLLGWISWNTERGTMPRESVILNTAVIVKGDSRQKQPSKKGKKKKKKKDKDQEVHINLSIDETVEEEDPIPLSPLGDGLLTDLDDKSQDQNLTDLNSTTVKSKVGSQISTNKFHLQPTRSLHGSASQPVAASKPPDNELRFKMTPKHSTESLPSSTVTGCWNSFTTSLRSRKMKRPKQPSVAQLRTFKKTVLKAAEVQFQHATLSMMPKAGCTPMPVVQAHVKSSNFIQFPPEVPKPLSKEKVASCSRMLLLGMGLPEFHAHAKRKQRQAVKDVDVCSETIILDLDDQAVSDGQKSKKGSRKARKSKNRSRKKGSSKSKTSSKHKSQSRGKIGKRGGSGSKVHKKGTDSRSRARKRASRSMANKRAPKSKKSGRSQSRRKRASTSQALRKPRGSSFTGRRRKLGKYRQKPWSSTGESPDLGSLSIKHVATTNLLMQPRINATNNPPRRGRSKKGRASRNRNRNTRSHWRANPLRDQDGGQPQHVLPLTGEARHASGKDCGGSGTSSGESIRRFSAKLDLRDGIVSLESVECSPTAECADAVGFQRLGDSESQRSVMVTFKENLYSIQGNLLTEIIEKSCKDEEQRFQEIENYLSYPEGSQRVLKGEYSPRCLAPAVSEQDNDRPTTRDTATRFAAGEKRESSTLCSLKQKPSGSLFQKFVPVKQDHVRRNLRTGHFKLNRKRASLPTPTVYRPDQAGTCQSSRALDILLRSRRKYLTDIVRGLRKCRRKSQKVEKFGKIVDFWSQLKPADETGRALRTRTTPRVF</sequence>
<evidence type="ECO:0000313" key="2">
    <source>
        <dbReference type="EMBL" id="CAD7231985.1"/>
    </source>
</evidence>
<feature type="compositionally biased region" description="Polar residues" evidence="1">
    <location>
        <begin position="1085"/>
        <end position="1102"/>
    </location>
</feature>
<feature type="compositionally biased region" description="Polar residues" evidence="1">
    <location>
        <begin position="272"/>
        <end position="282"/>
    </location>
</feature>
<feature type="region of interest" description="Disordered" evidence="1">
    <location>
        <begin position="422"/>
        <end position="456"/>
    </location>
</feature>